<dbReference type="InterPro" id="IPR029058">
    <property type="entry name" value="AB_hydrolase_fold"/>
</dbReference>
<sequence>MSRTLGGVLRVVLVVGLVIAVVLGSVWAFQRRLIYYPFGRPPPAAAVLRGAEEVVLRTSDGLQLGAWYLPARGQHRGTGVLVADGNAGNRSLRAPLADALADRGLAVLLFDYRGYGGNPGHPSEAGLAKDVRAARRYLVEEAGLRPDRLVYYGESLGGAVVTELASEHEPAGLVLRSPFTDLASVGQRHYPYLPVRSLLRDRFPLATHLRDVRCPVAVVYGTADSIVPPEESRAVARMRPGTIELAVANADHNDLALLDGPEVVESVVRLAN</sequence>
<dbReference type="Gene3D" id="3.40.50.1820">
    <property type="entry name" value="alpha/beta hydrolase"/>
    <property type="match status" value="1"/>
</dbReference>
<dbReference type="AlphaFoldDB" id="A0A1H6DUE6"/>
<feature type="domain" description="Serine aminopeptidase S33" evidence="2">
    <location>
        <begin position="80"/>
        <end position="183"/>
    </location>
</feature>
<keyword evidence="1" id="KW-0812">Transmembrane</keyword>
<feature type="transmembrane region" description="Helical" evidence="1">
    <location>
        <begin position="7"/>
        <end position="29"/>
    </location>
</feature>
<accession>A0A1I1X205</accession>
<evidence type="ECO:0000313" key="6">
    <source>
        <dbReference type="Proteomes" id="UP000236729"/>
    </source>
</evidence>
<keyword evidence="1" id="KW-1133">Transmembrane helix</keyword>
<evidence type="ECO:0000313" key="5">
    <source>
        <dbReference type="Proteomes" id="UP000199690"/>
    </source>
</evidence>
<protein>
    <recommendedName>
        <fullName evidence="2">Serine aminopeptidase S33 domain-containing protein</fullName>
    </recommendedName>
</protein>
<dbReference type="PANTHER" id="PTHR12277">
    <property type="entry name" value="ALPHA/BETA HYDROLASE DOMAIN-CONTAINING PROTEIN"/>
    <property type="match status" value="1"/>
</dbReference>
<evidence type="ECO:0000256" key="1">
    <source>
        <dbReference type="SAM" id="Phobius"/>
    </source>
</evidence>
<evidence type="ECO:0000313" key="3">
    <source>
        <dbReference type="EMBL" id="SEG88363.1"/>
    </source>
</evidence>
<dbReference type="SUPFAM" id="SSF53474">
    <property type="entry name" value="alpha/beta-Hydrolases"/>
    <property type="match status" value="1"/>
</dbReference>
<reference evidence="5 6" key="2">
    <citation type="submission" date="2016-10" db="EMBL/GenBank/DDBJ databases">
        <authorList>
            <person name="Varghese N."/>
            <person name="Submissions S."/>
        </authorList>
    </citation>
    <scope>NUCLEOTIDE SEQUENCE [LARGE SCALE GENOMIC DNA]</scope>
    <source>
        <strain evidence="6">ATCC 20501</strain>
        <strain evidence="4 5">CGMCC 4.3529</strain>
    </source>
</reference>
<organism evidence="3 6">
    <name type="scientific">Saccharopolyspora kobensis</name>
    <dbReference type="NCBI Taxonomy" id="146035"/>
    <lineage>
        <taxon>Bacteria</taxon>
        <taxon>Bacillati</taxon>
        <taxon>Actinomycetota</taxon>
        <taxon>Actinomycetes</taxon>
        <taxon>Pseudonocardiales</taxon>
        <taxon>Pseudonocardiaceae</taxon>
        <taxon>Saccharopolyspora</taxon>
    </lineage>
</organism>
<dbReference type="EMBL" id="FOME01000008">
    <property type="protein sequence ID" value="SFE01474.1"/>
    <property type="molecule type" value="Genomic_DNA"/>
</dbReference>
<dbReference type="PANTHER" id="PTHR12277:SF79">
    <property type="entry name" value="XAA-PRO DIPEPTIDYL-PEPTIDASE-RELATED"/>
    <property type="match status" value="1"/>
</dbReference>
<keyword evidence="5" id="KW-1185">Reference proteome</keyword>
<dbReference type="InterPro" id="IPR022742">
    <property type="entry name" value="Hydrolase_4"/>
</dbReference>
<name>A0A1H6DUE6_9PSEU</name>
<dbReference type="Proteomes" id="UP000199690">
    <property type="component" value="Unassembled WGS sequence"/>
</dbReference>
<dbReference type="Pfam" id="PF12146">
    <property type="entry name" value="Hydrolase_4"/>
    <property type="match status" value="1"/>
</dbReference>
<gene>
    <name evidence="3" type="ORF">SAMN02982929_04943</name>
    <name evidence="4" type="ORF">SAMN05216506_10885</name>
</gene>
<dbReference type="Proteomes" id="UP000236729">
    <property type="component" value="Unassembled WGS sequence"/>
</dbReference>
<proteinExistence type="predicted"/>
<dbReference type="SMR" id="A0A1H6DUE6"/>
<keyword evidence="1" id="KW-0472">Membrane</keyword>
<reference evidence="3" key="1">
    <citation type="submission" date="2016-10" db="EMBL/GenBank/DDBJ databases">
        <authorList>
            <person name="de Groot N.N."/>
        </authorList>
    </citation>
    <scope>NUCLEOTIDE SEQUENCE [LARGE SCALE GENOMIC DNA]</scope>
    <source>
        <strain evidence="3">ATCC 20501</strain>
    </source>
</reference>
<evidence type="ECO:0000313" key="4">
    <source>
        <dbReference type="EMBL" id="SFE01474.1"/>
    </source>
</evidence>
<accession>A0A1H6DUE6</accession>
<evidence type="ECO:0000259" key="2">
    <source>
        <dbReference type="Pfam" id="PF12146"/>
    </source>
</evidence>
<dbReference type="EMBL" id="FNVB01000007">
    <property type="protein sequence ID" value="SEG88363.1"/>
    <property type="molecule type" value="Genomic_DNA"/>
</dbReference>